<evidence type="ECO:0000313" key="2">
    <source>
        <dbReference type="EMBL" id="GIE69241.1"/>
    </source>
</evidence>
<feature type="domain" description="DUF559" evidence="1">
    <location>
        <begin position="228"/>
        <end position="291"/>
    </location>
</feature>
<comment type="caution">
    <text evidence="2">The sequence shown here is derived from an EMBL/GenBank/DDBJ whole genome shotgun (WGS) entry which is preliminary data.</text>
</comment>
<dbReference type="InterPro" id="IPR011335">
    <property type="entry name" value="Restrct_endonuc-II-like"/>
</dbReference>
<gene>
    <name evidence="2" type="ORF">Apa02nite_053490</name>
</gene>
<dbReference type="SUPFAM" id="SSF52980">
    <property type="entry name" value="Restriction endonuclease-like"/>
    <property type="match status" value="1"/>
</dbReference>
<dbReference type="InterPro" id="IPR007569">
    <property type="entry name" value="DUF559"/>
</dbReference>
<dbReference type="Pfam" id="PF04480">
    <property type="entry name" value="DUF559"/>
    <property type="match status" value="1"/>
</dbReference>
<name>A0ABQ4BEY6_9ACTN</name>
<proteinExistence type="predicted"/>
<dbReference type="Gene3D" id="3.40.960.10">
    <property type="entry name" value="VSR Endonuclease"/>
    <property type="match status" value="1"/>
</dbReference>
<evidence type="ECO:0000259" key="1">
    <source>
        <dbReference type="Pfam" id="PF04480"/>
    </source>
</evidence>
<sequence>MSRVAQVPTSLTKAPFRGSAAIRDGTLSRKMLRSRAWQRLLPDVYVHRDLPVDHRLRCTAVGLVMPAGTAIGGASAAHLWGAPLVRPDPPVSVVAPRDRWMNRFPRVAVHHTVLGLDDLTELDGTPVTTPERTAFDVGRRLPRVHAVVLFDALLQQGTLDAGAVMELARLRSRWPGIPLLKTVLSLADGRAESPMESRLRLLLHDGGLPAPQPQYEIRDSLGRLIARVDLGWPAARLAVEYEGDHHREREQFRRDISRAQTIQRQGWTILRFTANDVLRLPRETVLAVATELAKHR</sequence>
<accession>A0ABQ4BEY6</accession>
<reference evidence="2 3" key="1">
    <citation type="submission" date="2021-01" db="EMBL/GenBank/DDBJ databases">
        <title>Whole genome shotgun sequence of Actinoplanes palleronii NBRC 14916.</title>
        <authorList>
            <person name="Komaki H."/>
            <person name="Tamura T."/>
        </authorList>
    </citation>
    <scope>NUCLEOTIDE SEQUENCE [LARGE SCALE GENOMIC DNA]</scope>
    <source>
        <strain evidence="2 3">NBRC 14916</strain>
    </source>
</reference>
<keyword evidence="3" id="KW-1185">Reference proteome</keyword>
<protein>
    <recommendedName>
        <fullName evidence="1">DUF559 domain-containing protein</fullName>
    </recommendedName>
</protein>
<dbReference type="RefSeq" id="WP_203827404.1">
    <property type="nucleotide sequence ID" value="NZ_BAAATY010000024.1"/>
</dbReference>
<dbReference type="EMBL" id="BOMS01000083">
    <property type="protein sequence ID" value="GIE69241.1"/>
    <property type="molecule type" value="Genomic_DNA"/>
</dbReference>
<organism evidence="2 3">
    <name type="scientific">Actinoplanes palleronii</name>
    <dbReference type="NCBI Taxonomy" id="113570"/>
    <lineage>
        <taxon>Bacteria</taxon>
        <taxon>Bacillati</taxon>
        <taxon>Actinomycetota</taxon>
        <taxon>Actinomycetes</taxon>
        <taxon>Micromonosporales</taxon>
        <taxon>Micromonosporaceae</taxon>
        <taxon>Actinoplanes</taxon>
    </lineage>
</organism>
<evidence type="ECO:0000313" key="3">
    <source>
        <dbReference type="Proteomes" id="UP000624709"/>
    </source>
</evidence>
<dbReference type="Proteomes" id="UP000624709">
    <property type="component" value="Unassembled WGS sequence"/>
</dbReference>